<dbReference type="InterPro" id="IPR015946">
    <property type="entry name" value="KH_dom-like_a/b"/>
</dbReference>
<dbReference type="RefSeq" id="WP_093941269.1">
    <property type="nucleotide sequence ID" value="NZ_CP022521.1"/>
</dbReference>
<proteinExistence type="predicted"/>
<sequence>MTREHHYEVTVSWRGNTGTGTSGYRSYERSHDLASAGLPIIEGSADPAFVGDASRWNPEQLLLGALSQCHMLSYLALCSLGRVVVVAYEDSARGLLHESARTRGRFTEVILAPLVTVASESMVTEATALHRRAHEVCFIANSVNFPVRHVPTIRVPAGHD</sequence>
<dbReference type="InterPro" id="IPR036102">
    <property type="entry name" value="OsmC/Ohrsf"/>
</dbReference>
<dbReference type="SUPFAM" id="SSF82784">
    <property type="entry name" value="OsmC-like"/>
    <property type="match status" value="1"/>
</dbReference>
<dbReference type="Pfam" id="PF02566">
    <property type="entry name" value="OsmC"/>
    <property type="match status" value="1"/>
</dbReference>
<dbReference type="Proteomes" id="UP000204221">
    <property type="component" value="Chromosome"/>
</dbReference>
<dbReference type="InterPro" id="IPR003718">
    <property type="entry name" value="OsmC/Ohr_fam"/>
</dbReference>
<dbReference type="Gene3D" id="3.30.300.20">
    <property type="match status" value="1"/>
</dbReference>
<protein>
    <submittedName>
        <fullName evidence="1">OsmC-like protein</fullName>
    </submittedName>
</protein>
<reference evidence="1 2" key="1">
    <citation type="submission" date="2017-07" db="EMBL/GenBank/DDBJ databases">
        <title>Complete genome sequence of Actinoalloteichus hoggarensis DSM 45943, type strain of Actinoalloteichus hoggarensis.</title>
        <authorList>
            <person name="Ruckert C."/>
            <person name="Nouioui I."/>
            <person name="Willmese J."/>
            <person name="van Wezel G."/>
            <person name="Klenk H.-P."/>
            <person name="Kalinowski J."/>
            <person name="Zotchev S.B."/>
        </authorList>
    </citation>
    <scope>NUCLEOTIDE SEQUENCE [LARGE SCALE GENOMIC DNA]</scope>
    <source>
        <strain evidence="1 2">DSM 45943</strain>
    </source>
</reference>
<dbReference type="PANTHER" id="PTHR42830:SF2">
    <property type="entry name" value="OSMC_OHR FAMILY PROTEIN"/>
    <property type="match status" value="1"/>
</dbReference>
<dbReference type="EMBL" id="CP022521">
    <property type="protein sequence ID" value="ASO19827.1"/>
    <property type="molecule type" value="Genomic_DNA"/>
</dbReference>
<evidence type="ECO:0000313" key="1">
    <source>
        <dbReference type="EMBL" id="ASO19827.1"/>
    </source>
</evidence>
<dbReference type="InterPro" id="IPR052707">
    <property type="entry name" value="OsmC_Ohr_Peroxiredoxin"/>
</dbReference>
<accession>A0A221W275</accession>
<evidence type="ECO:0000313" key="2">
    <source>
        <dbReference type="Proteomes" id="UP000204221"/>
    </source>
</evidence>
<dbReference type="OrthoDB" id="9795405at2"/>
<keyword evidence="2" id="KW-1185">Reference proteome</keyword>
<organism evidence="1 2">
    <name type="scientific">Actinoalloteichus hoggarensis</name>
    <dbReference type="NCBI Taxonomy" id="1470176"/>
    <lineage>
        <taxon>Bacteria</taxon>
        <taxon>Bacillati</taxon>
        <taxon>Actinomycetota</taxon>
        <taxon>Actinomycetes</taxon>
        <taxon>Pseudonocardiales</taxon>
        <taxon>Pseudonocardiaceae</taxon>
        <taxon>Actinoalloteichus</taxon>
    </lineage>
</organism>
<gene>
    <name evidence="1" type="ORF">AHOG_10920</name>
</gene>
<name>A0A221W275_9PSEU</name>
<dbReference type="AlphaFoldDB" id="A0A221W275"/>
<dbReference type="PANTHER" id="PTHR42830">
    <property type="entry name" value="OSMOTICALLY INDUCIBLE FAMILY PROTEIN"/>
    <property type="match status" value="1"/>
</dbReference>
<dbReference type="KEGG" id="ahg:AHOG_10920"/>